<organism evidence="3 4">
    <name type="scientific">Pseudomonas piscis</name>
    <dbReference type="NCBI Taxonomy" id="2614538"/>
    <lineage>
        <taxon>Bacteria</taxon>
        <taxon>Pseudomonadati</taxon>
        <taxon>Pseudomonadota</taxon>
        <taxon>Gammaproteobacteria</taxon>
        <taxon>Pseudomonadales</taxon>
        <taxon>Pseudomonadaceae</taxon>
        <taxon>Pseudomonas</taxon>
    </lineage>
</organism>
<gene>
    <name evidence="3" type="primary">plcR</name>
    <name evidence="3" type="ORF">GDH07_13225</name>
</gene>
<reference evidence="3 4" key="1">
    <citation type="submission" date="2019-10" db="EMBL/GenBank/DDBJ databases">
        <title>Pseudomonas dajingensis sp. nov., isolated from the profound head ulcers of farmed Murray cod (Maccullochella peelii peelii).</title>
        <authorList>
            <person name="Liu Y."/>
        </authorList>
    </citation>
    <scope>NUCLEOTIDE SEQUENCE [LARGE SCALE GENOMIC DNA]</scope>
    <source>
        <strain evidence="3 4">MC042</strain>
    </source>
</reference>
<evidence type="ECO:0000313" key="3">
    <source>
        <dbReference type="EMBL" id="MQA54271.1"/>
    </source>
</evidence>
<keyword evidence="2" id="KW-0175">Coiled coil</keyword>
<evidence type="ECO:0000256" key="1">
    <source>
        <dbReference type="NCBIfam" id="TIGR03398"/>
    </source>
</evidence>
<dbReference type="InterPro" id="IPR017769">
    <property type="entry name" value="PLipase_C_acessory_PlcR"/>
</dbReference>
<evidence type="ECO:0000256" key="2">
    <source>
        <dbReference type="SAM" id="Coils"/>
    </source>
</evidence>
<proteinExistence type="predicted"/>
<comment type="caution">
    <text evidence="3">The sequence shown here is derived from an EMBL/GenBank/DDBJ whole genome shotgun (WGS) entry which is preliminary data.</text>
</comment>
<dbReference type="AlphaFoldDB" id="A0A7X1U4V8"/>
<feature type="coiled-coil region" evidence="2">
    <location>
        <begin position="101"/>
        <end position="135"/>
    </location>
</feature>
<name>A0A7X1U4V8_9PSED</name>
<protein>
    <recommendedName>
        <fullName evidence="1">Phospholipase C accessory protein PlcR</fullName>
    </recommendedName>
</protein>
<dbReference type="Proteomes" id="UP000486534">
    <property type="component" value="Unassembled WGS sequence"/>
</dbReference>
<accession>A0A7X1U4V8</accession>
<evidence type="ECO:0000313" key="4">
    <source>
        <dbReference type="Proteomes" id="UP000486534"/>
    </source>
</evidence>
<dbReference type="NCBIfam" id="TIGR03398">
    <property type="entry name" value="plc_access_R"/>
    <property type="match status" value="1"/>
</dbReference>
<dbReference type="RefSeq" id="WP_152897819.1">
    <property type="nucleotide sequence ID" value="NZ_WHUV01000002.1"/>
</dbReference>
<sequence>MIDIKVLVANITRFSQSASTLSEAERKQRAENLIEQIKSAVAKGANLNQAYAHVQELTPYIEPQPNPLEALNYKLWIELKDRHTPPLLPSSLQREQIGLYAKASEQVIDEVLDSVEDEEQQHSLIEEKLSALRKQIFGMEEPQFLLQ</sequence>
<dbReference type="EMBL" id="WHUV01000002">
    <property type="protein sequence ID" value="MQA54271.1"/>
    <property type="molecule type" value="Genomic_DNA"/>
</dbReference>